<name>A0A2U2CAX3_9RHOB</name>
<keyword evidence="3" id="KW-1185">Reference proteome</keyword>
<dbReference type="Pfam" id="PF06568">
    <property type="entry name" value="YjiS-like"/>
    <property type="match status" value="1"/>
</dbReference>
<comment type="caution">
    <text evidence="2">The sequence shown here is derived from an EMBL/GenBank/DDBJ whole genome shotgun (WGS) entry which is preliminary data.</text>
</comment>
<reference evidence="2 3" key="1">
    <citation type="submission" date="2018-05" db="EMBL/GenBank/DDBJ databases">
        <title>Pararhodobacter marina sp. nov., isolated from deep-sea water of the Indian Ocean.</title>
        <authorList>
            <person name="Lai Q.Sr."/>
            <person name="Liu X."/>
            <person name="Shao Z."/>
        </authorList>
    </citation>
    <scope>NUCLEOTIDE SEQUENCE [LARGE SCALE GENOMIC DNA]</scope>
    <source>
        <strain evidence="2 3">CIC4N-9</strain>
    </source>
</reference>
<dbReference type="Proteomes" id="UP000244940">
    <property type="component" value="Unassembled WGS sequence"/>
</dbReference>
<dbReference type="GeneID" id="94365071"/>
<gene>
    <name evidence="2" type="ORF">C4N9_09235</name>
</gene>
<dbReference type="OrthoDB" id="8244198at2"/>
<proteinExistence type="predicted"/>
<evidence type="ECO:0000313" key="3">
    <source>
        <dbReference type="Proteomes" id="UP000244940"/>
    </source>
</evidence>
<dbReference type="AlphaFoldDB" id="A0A2U2CAX3"/>
<organism evidence="2 3">
    <name type="scientific">Pararhodobacter marinus</name>
    <dbReference type="NCBI Taxonomy" id="2184063"/>
    <lineage>
        <taxon>Bacteria</taxon>
        <taxon>Pseudomonadati</taxon>
        <taxon>Pseudomonadota</taxon>
        <taxon>Alphaproteobacteria</taxon>
        <taxon>Rhodobacterales</taxon>
        <taxon>Paracoccaceae</taxon>
        <taxon>Pararhodobacter</taxon>
    </lineage>
</organism>
<protein>
    <recommendedName>
        <fullName evidence="1">YjiS-like domain-containing protein</fullName>
    </recommendedName>
</protein>
<dbReference type="EMBL" id="QEYD01000005">
    <property type="protein sequence ID" value="PWE28991.1"/>
    <property type="molecule type" value="Genomic_DNA"/>
</dbReference>
<evidence type="ECO:0000259" key="1">
    <source>
        <dbReference type="Pfam" id="PF06568"/>
    </source>
</evidence>
<dbReference type="RefSeq" id="WP_109533040.1">
    <property type="nucleotide sequence ID" value="NZ_CAXPUO010000094.1"/>
</dbReference>
<dbReference type="InterPro" id="IPR009506">
    <property type="entry name" value="YjiS-like"/>
</dbReference>
<sequence length="73" mass="8025">MAYATANTTRSTGFLAPIAETFGALRTAWARSRVYVRTYNELNALSSRELADLGISRSMITRLAYEAAYGKDA</sequence>
<feature type="domain" description="YjiS-like" evidence="1">
    <location>
        <begin position="25"/>
        <end position="60"/>
    </location>
</feature>
<accession>A0A2U2CAX3</accession>
<evidence type="ECO:0000313" key="2">
    <source>
        <dbReference type="EMBL" id="PWE28991.1"/>
    </source>
</evidence>